<proteinExistence type="predicted"/>
<reference evidence="1" key="1">
    <citation type="submission" date="2023-04" db="EMBL/GenBank/DDBJ databases">
        <title>A chromosome-level genome assembly of the parasitoid wasp Eretmocerus hayati.</title>
        <authorList>
            <person name="Zhong Y."/>
            <person name="Liu S."/>
            <person name="Liu Y."/>
        </authorList>
    </citation>
    <scope>NUCLEOTIDE SEQUENCE</scope>
    <source>
        <strain evidence="1">ZJU_SS_LIU_2023</strain>
    </source>
</reference>
<protein>
    <submittedName>
        <fullName evidence="1">Uncharacterized protein</fullName>
    </submittedName>
</protein>
<name>A0ACC2PYF4_9HYME</name>
<dbReference type="EMBL" id="CM056741">
    <property type="protein sequence ID" value="KAJ8688412.1"/>
    <property type="molecule type" value="Genomic_DNA"/>
</dbReference>
<accession>A0ACC2PYF4</accession>
<dbReference type="Proteomes" id="UP001239111">
    <property type="component" value="Chromosome 1"/>
</dbReference>
<organism evidence="1 2">
    <name type="scientific">Eretmocerus hayati</name>
    <dbReference type="NCBI Taxonomy" id="131215"/>
    <lineage>
        <taxon>Eukaryota</taxon>
        <taxon>Metazoa</taxon>
        <taxon>Ecdysozoa</taxon>
        <taxon>Arthropoda</taxon>
        <taxon>Hexapoda</taxon>
        <taxon>Insecta</taxon>
        <taxon>Pterygota</taxon>
        <taxon>Neoptera</taxon>
        <taxon>Endopterygota</taxon>
        <taxon>Hymenoptera</taxon>
        <taxon>Apocrita</taxon>
        <taxon>Proctotrupomorpha</taxon>
        <taxon>Chalcidoidea</taxon>
        <taxon>Aphelinidae</taxon>
        <taxon>Aphelininae</taxon>
        <taxon>Eretmocerus</taxon>
    </lineage>
</organism>
<evidence type="ECO:0000313" key="1">
    <source>
        <dbReference type="EMBL" id="KAJ8688412.1"/>
    </source>
</evidence>
<sequence length="705" mass="79742">MALLLPVNFGDLLGRNTLCEILDEAIRSSDDPEPVRRAIRDGFDVDKHGTRLLHVAIRQNRFEIVRAMLEASADRDCLVDCPMLDTLDEPFCRGSWKSPLSVACTSSTDSEWRRKMVELLLEHGASVKFDPERHSESCAHAALKYADCELLELLVRSGADLNCLDRVIRNPDGGEEGGNTPLHKVSDRQYPTESELRLEVMQKLLELGADVNVANIRGSTAMHLMFEGQLSNHQLAEKSDEVLTLLLNAKAELNRLNDSGESPLSLAAKCGSYQMVQRMIDAGANVNLSEGSTNPALRNAIVGAHIDIVKLLLDCGADINVKDDDGKNIMWAAAEKWNENKAAVYIDILKLIMDHNANKNRIVFEKYVGYVLESGSMEAMQLFIENGVRVDNCGVQFPLHRAAANSGVEILDYLLKTRLYDVDAVDKTGTTALFNAILYERLDCVRALVEWGANVNIPTGPQSEIEAAERSPLSQAVSKGNLEMVDLLLSFGAKIHLDCGSGEKRCFLSTLHNWLRINRSNLTVLNLQINWKCMFGRAVLSQSHAQTINSEMFIPELDNWPSTWPSNEPSRWPFHLFLFRGELIRSKLDECLSELDALKSVCFYKDRHNLVTLFDLLLGREITHYMNNAQVLSKYNFLGVKERFPIYGNLIETRFSIARFKRKLMDKAAEKLRKTFESHFWNRDWFLYKIMTHFSIRDLRNLSEM</sequence>
<evidence type="ECO:0000313" key="2">
    <source>
        <dbReference type="Proteomes" id="UP001239111"/>
    </source>
</evidence>
<keyword evidence="2" id="KW-1185">Reference proteome</keyword>
<comment type="caution">
    <text evidence="1">The sequence shown here is derived from an EMBL/GenBank/DDBJ whole genome shotgun (WGS) entry which is preliminary data.</text>
</comment>
<gene>
    <name evidence="1" type="ORF">QAD02_024207</name>
</gene>